<comment type="similarity">
    <text evidence="2">Belongs to the CDC45 family.</text>
</comment>
<dbReference type="GO" id="GO:1902977">
    <property type="term" value="P:mitotic DNA replication preinitiation complex assembly"/>
    <property type="evidence" value="ECO:0007669"/>
    <property type="project" value="TreeGrafter"/>
</dbReference>
<evidence type="ECO:0000256" key="3">
    <source>
        <dbReference type="ARBA" id="ARBA00022705"/>
    </source>
</evidence>
<evidence type="ECO:0000256" key="2">
    <source>
        <dbReference type="ARBA" id="ARBA00010727"/>
    </source>
</evidence>
<dbReference type="EMBL" id="JACMRX010000001">
    <property type="protein sequence ID" value="KAF7997218.1"/>
    <property type="molecule type" value="Genomic_DNA"/>
</dbReference>
<comment type="caution">
    <text evidence="7">The sequence shown here is derived from an EMBL/GenBank/DDBJ whole genome shotgun (WGS) entry which is preliminary data.</text>
</comment>
<dbReference type="Proteomes" id="UP000639338">
    <property type="component" value="Unassembled WGS sequence"/>
</dbReference>
<dbReference type="GO" id="GO:0000727">
    <property type="term" value="P:double-strand break repair via break-induced replication"/>
    <property type="evidence" value="ECO:0007669"/>
    <property type="project" value="TreeGrafter"/>
</dbReference>
<dbReference type="PANTHER" id="PTHR10507:SF0">
    <property type="entry name" value="CELL DIVISION CONTROL PROTEIN 45 HOMOLOG"/>
    <property type="match status" value="1"/>
</dbReference>
<comment type="subcellular location">
    <subcellularLocation>
        <location evidence="1">Nucleus</location>
    </subcellularLocation>
</comment>
<evidence type="ECO:0000313" key="8">
    <source>
        <dbReference type="Proteomes" id="UP000639338"/>
    </source>
</evidence>
<feature type="region of interest" description="Disordered" evidence="6">
    <location>
        <begin position="118"/>
        <end position="172"/>
    </location>
</feature>
<proteinExistence type="inferred from homology"/>
<dbReference type="GO" id="GO:0003688">
    <property type="term" value="F:DNA replication origin binding"/>
    <property type="evidence" value="ECO:0007669"/>
    <property type="project" value="TreeGrafter"/>
</dbReference>
<protein>
    <recommendedName>
        <fullName evidence="9">Cell division control protein 45</fullName>
    </recommendedName>
</protein>
<evidence type="ECO:0008006" key="9">
    <source>
        <dbReference type="Google" id="ProtNLM"/>
    </source>
</evidence>
<dbReference type="InterPro" id="IPR003874">
    <property type="entry name" value="CDC45"/>
</dbReference>
<evidence type="ECO:0000256" key="6">
    <source>
        <dbReference type="SAM" id="MobiDB-lite"/>
    </source>
</evidence>
<name>A0A835CX81_APHGI</name>
<dbReference type="GO" id="GO:0003682">
    <property type="term" value="F:chromatin binding"/>
    <property type="evidence" value="ECO:0007669"/>
    <property type="project" value="TreeGrafter"/>
</dbReference>
<evidence type="ECO:0000256" key="1">
    <source>
        <dbReference type="ARBA" id="ARBA00004123"/>
    </source>
</evidence>
<dbReference type="GO" id="GO:0006270">
    <property type="term" value="P:DNA replication initiation"/>
    <property type="evidence" value="ECO:0007669"/>
    <property type="project" value="InterPro"/>
</dbReference>
<sequence length="582" mass="67614">MFVENLKTDFYDIIQGNRCLLLVNFDIDAICACKILQHLFKNDNMLYTLVPVQGIQDMVQAYEDNCEELKYVIMINCGGIIDIVDLLKPQEDLVFFVVDSHRPFDVCNIYSEDQIRILNKPDEDEETPEYHEIFRDESDDEEMNDDDDNNDDVDDDNEVVNSDDEEIIESRQSKRRRLNEEDMIKRRERREWERKRETILFNYMQYSYYGKSSAVLVFEMAWKMSKDSLDMVWWAIIGSTEQSIIGKIESGMSVFEEGNLQGHVSRLTHQQGIDIENQSQSTVKITYDKDLQLPLYRHWTVDASIRHSMITAVSLRLYSLRGEKRLKEFLVEMGLPLDQARQRFTAMDLNLRQEFQQMVTNLATKYNVENIIGTSFTLQYGYRFKYSSSDVVYGMLALMESTTKDRTPQNCFLDALDCLSRMKKDTLERGIHKAKLMLTNIFKTSQALLEMKQVTNAGSFLYIIINDRTLDSKLFAHPHALTMLAQFTLRAYVEQKKSRQRNVIALPLIASAVFDPDDNTCILVGIPPVGEDQPRSLFGRAFEQAARNTNSQIEMDYFDTTIIRLKISERPKFLDALAALLT</sequence>
<dbReference type="AlphaFoldDB" id="A0A835CX81"/>
<dbReference type="GO" id="GO:0003697">
    <property type="term" value="F:single-stranded DNA binding"/>
    <property type="evidence" value="ECO:0007669"/>
    <property type="project" value="TreeGrafter"/>
</dbReference>
<dbReference type="PANTHER" id="PTHR10507">
    <property type="entry name" value="CDC45-RELATED PROTEIN"/>
    <property type="match status" value="1"/>
</dbReference>
<feature type="compositionally biased region" description="Acidic residues" evidence="6">
    <location>
        <begin position="137"/>
        <end position="167"/>
    </location>
</feature>
<keyword evidence="3" id="KW-0235">DNA replication</keyword>
<dbReference type="OrthoDB" id="10258882at2759"/>
<accession>A0A835CX81</accession>
<gene>
    <name evidence="7" type="ORF">HCN44_005495</name>
</gene>
<dbReference type="GO" id="GO:0031261">
    <property type="term" value="C:DNA replication preinitiation complex"/>
    <property type="evidence" value="ECO:0007669"/>
    <property type="project" value="TreeGrafter"/>
</dbReference>
<evidence type="ECO:0000256" key="5">
    <source>
        <dbReference type="ARBA" id="ARBA00023306"/>
    </source>
</evidence>
<evidence type="ECO:0000313" key="7">
    <source>
        <dbReference type="EMBL" id="KAF7997218.1"/>
    </source>
</evidence>
<organism evidence="7 8">
    <name type="scientific">Aphidius gifuensis</name>
    <name type="common">Parasitoid wasp</name>
    <dbReference type="NCBI Taxonomy" id="684658"/>
    <lineage>
        <taxon>Eukaryota</taxon>
        <taxon>Metazoa</taxon>
        <taxon>Ecdysozoa</taxon>
        <taxon>Arthropoda</taxon>
        <taxon>Hexapoda</taxon>
        <taxon>Insecta</taxon>
        <taxon>Pterygota</taxon>
        <taxon>Neoptera</taxon>
        <taxon>Endopterygota</taxon>
        <taxon>Hymenoptera</taxon>
        <taxon>Apocrita</taxon>
        <taxon>Ichneumonoidea</taxon>
        <taxon>Braconidae</taxon>
        <taxon>Aphidiinae</taxon>
        <taxon>Aphidius</taxon>
    </lineage>
</organism>
<keyword evidence="5" id="KW-0131">Cell cycle</keyword>
<keyword evidence="4" id="KW-0539">Nucleus</keyword>
<reference evidence="7 8" key="1">
    <citation type="submission" date="2020-08" db="EMBL/GenBank/DDBJ databases">
        <title>Aphidius gifuensis genome sequencing and assembly.</title>
        <authorList>
            <person name="Du Z."/>
        </authorList>
    </citation>
    <scope>NUCLEOTIDE SEQUENCE [LARGE SCALE GENOMIC DNA]</scope>
    <source>
        <strain evidence="7">YNYX2018</strain>
        <tissue evidence="7">Adults</tissue>
    </source>
</reference>
<dbReference type="Pfam" id="PF02724">
    <property type="entry name" value="CDC45"/>
    <property type="match status" value="1"/>
</dbReference>
<evidence type="ECO:0000256" key="4">
    <source>
        <dbReference type="ARBA" id="ARBA00023242"/>
    </source>
</evidence>
<keyword evidence="8" id="KW-1185">Reference proteome</keyword>